<sequence>MEYRFNRDCWVESSFDGFLLEHYAHPPGETVRGSHHPQPVASRIDTAQRFFADRGESIRAWPSIAALLQRFRDCSDHARAMMRRLGIAEACARCDRIEPHGSCCSVGLEEKIDTMILVVNLLIGVELPKTGTRPDSCFFLGPEGCTLFARHMLCVDYLCPDLEKSFPPTRLHAMQIAAGDEIEALFRLGEGIKRACRIAGR</sequence>
<dbReference type="RefSeq" id="WP_011697992.1">
    <property type="nucleotide sequence ID" value="NC_008554.1"/>
</dbReference>
<dbReference type="EMBL" id="CP000478">
    <property type="protein sequence ID" value="ABK16821.1"/>
    <property type="molecule type" value="Genomic_DNA"/>
</dbReference>
<organism evidence="1 2">
    <name type="scientific">Syntrophobacter fumaroxidans (strain DSM 10017 / MPOB)</name>
    <dbReference type="NCBI Taxonomy" id="335543"/>
    <lineage>
        <taxon>Bacteria</taxon>
        <taxon>Pseudomonadati</taxon>
        <taxon>Thermodesulfobacteriota</taxon>
        <taxon>Syntrophobacteria</taxon>
        <taxon>Syntrophobacterales</taxon>
        <taxon>Syntrophobacteraceae</taxon>
        <taxon>Syntrophobacter</taxon>
    </lineage>
</organism>
<gene>
    <name evidence="1" type="ordered locus">Sfum_1128</name>
</gene>
<reference evidence="1 2" key="1">
    <citation type="submission" date="2006-10" db="EMBL/GenBank/DDBJ databases">
        <title>Complete sequence of Syntrophobacter fumaroxidans MPOB.</title>
        <authorList>
            <consortium name="US DOE Joint Genome Institute"/>
            <person name="Copeland A."/>
            <person name="Lucas S."/>
            <person name="Lapidus A."/>
            <person name="Barry K."/>
            <person name="Detter J.C."/>
            <person name="Glavina del Rio T."/>
            <person name="Hammon N."/>
            <person name="Israni S."/>
            <person name="Pitluck S."/>
            <person name="Goltsman E.G."/>
            <person name="Martinez M."/>
            <person name="Schmutz J."/>
            <person name="Larimer F."/>
            <person name="Land M."/>
            <person name="Hauser L."/>
            <person name="Kyrpides N."/>
            <person name="Kim E."/>
            <person name="Boone D.R."/>
            <person name="Brockman F."/>
            <person name="Culley D."/>
            <person name="Ferry J."/>
            <person name="Gunsalus R."/>
            <person name="McInerney M.J."/>
            <person name="Morrison M."/>
            <person name="Plugge C."/>
            <person name="Rohlin L."/>
            <person name="Scholten J."/>
            <person name="Sieber J."/>
            <person name="Stams A.J.M."/>
            <person name="Worm P."/>
            <person name="Henstra A.M."/>
            <person name="Richardson P."/>
        </authorList>
    </citation>
    <scope>NUCLEOTIDE SEQUENCE [LARGE SCALE GENOMIC DNA]</scope>
    <source>
        <strain evidence="2">DSM 10017 / MPOB</strain>
    </source>
</reference>
<dbReference type="KEGG" id="sfu:Sfum_1128"/>
<name>A0LHB9_SYNFM</name>
<accession>A0LHB9</accession>
<dbReference type="InParanoid" id="A0LHB9"/>
<dbReference type="Proteomes" id="UP000001784">
    <property type="component" value="Chromosome"/>
</dbReference>
<dbReference type="eggNOG" id="ENOG5033MKU">
    <property type="taxonomic scope" value="Bacteria"/>
</dbReference>
<dbReference type="HOGENOM" id="CLU_121467_0_0_7"/>
<evidence type="ECO:0000313" key="1">
    <source>
        <dbReference type="EMBL" id="ABK16821.1"/>
    </source>
</evidence>
<dbReference type="OrthoDB" id="9800594at2"/>
<dbReference type="AlphaFoldDB" id="A0LHB9"/>
<keyword evidence="2" id="KW-1185">Reference proteome</keyword>
<protein>
    <submittedName>
        <fullName evidence="1">Uncharacterized protein</fullName>
    </submittedName>
</protein>
<evidence type="ECO:0000313" key="2">
    <source>
        <dbReference type="Proteomes" id="UP000001784"/>
    </source>
</evidence>
<proteinExistence type="predicted"/>